<organism evidence="5 6">
    <name type="scientific">Diversispora eburnea</name>
    <dbReference type="NCBI Taxonomy" id="1213867"/>
    <lineage>
        <taxon>Eukaryota</taxon>
        <taxon>Fungi</taxon>
        <taxon>Fungi incertae sedis</taxon>
        <taxon>Mucoromycota</taxon>
        <taxon>Glomeromycotina</taxon>
        <taxon>Glomeromycetes</taxon>
        <taxon>Diversisporales</taxon>
        <taxon>Diversisporaceae</taxon>
        <taxon>Diversispora</taxon>
    </lineage>
</organism>
<name>A0A9N8VKC8_9GLOM</name>
<dbReference type="Gene3D" id="2.60.40.4060">
    <property type="entry name" value="Reeler domain"/>
    <property type="match status" value="1"/>
</dbReference>
<keyword evidence="2" id="KW-1133">Transmembrane helix</keyword>
<dbReference type="EMBL" id="CAJVPK010000139">
    <property type="protein sequence ID" value="CAG8458020.1"/>
    <property type="molecule type" value="Genomic_DNA"/>
</dbReference>
<evidence type="ECO:0000256" key="1">
    <source>
        <dbReference type="SAM" id="MobiDB-lite"/>
    </source>
</evidence>
<evidence type="ECO:0000313" key="6">
    <source>
        <dbReference type="Proteomes" id="UP000789706"/>
    </source>
</evidence>
<feature type="transmembrane region" description="Helical" evidence="2">
    <location>
        <begin position="209"/>
        <end position="228"/>
    </location>
</feature>
<reference evidence="5" key="1">
    <citation type="submission" date="2021-06" db="EMBL/GenBank/DDBJ databases">
        <authorList>
            <person name="Kallberg Y."/>
            <person name="Tangrot J."/>
            <person name="Rosling A."/>
        </authorList>
    </citation>
    <scope>NUCLEOTIDE SEQUENCE</scope>
    <source>
        <strain evidence="5">AZ414A</strain>
    </source>
</reference>
<evidence type="ECO:0000259" key="4">
    <source>
        <dbReference type="Pfam" id="PF02014"/>
    </source>
</evidence>
<dbReference type="AlphaFoldDB" id="A0A9N8VKC8"/>
<feature type="domain" description="Reelin" evidence="4">
    <location>
        <begin position="55"/>
        <end position="153"/>
    </location>
</feature>
<comment type="caution">
    <text evidence="5">The sequence shown here is derived from an EMBL/GenBank/DDBJ whole genome shotgun (WGS) entry which is preliminary data.</text>
</comment>
<accession>A0A9N8VKC8</accession>
<feature type="chain" id="PRO_5040321703" evidence="3">
    <location>
        <begin position="24"/>
        <end position="230"/>
    </location>
</feature>
<proteinExistence type="predicted"/>
<keyword evidence="2" id="KW-0812">Transmembrane</keyword>
<dbReference type="InterPro" id="IPR002861">
    <property type="entry name" value="Reeler_dom"/>
</dbReference>
<dbReference type="Proteomes" id="UP000789706">
    <property type="component" value="Unassembled WGS sequence"/>
</dbReference>
<feature type="signal peptide" evidence="3">
    <location>
        <begin position="1"/>
        <end position="23"/>
    </location>
</feature>
<gene>
    <name evidence="5" type="ORF">DEBURN_LOCUS2520</name>
</gene>
<evidence type="ECO:0000256" key="2">
    <source>
        <dbReference type="SAM" id="Phobius"/>
    </source>
</evidence>
<dbReference type="OrthoDB" id="2404727at2759"/>
<keyword evidence="2" id="KW-0472">Membrane</keyword>
<dbReference type="Pfam" id="PF02014">
    <property type="entry name" value="Reeler"/>
    <property type="match status" value="1"/>
</dbReference>
<evidence type="ECO:0000313" key="5">
    <source>
        <dbReference type="EMBL" id="CAG8458020.1"/>
    </source>
</evidence>
<evidence type="ECO:0000256" key="3">
    <source>
        <dbReference type="SAM" id="SignalP"/>
    </source>
</evidence>
<protein>
    <submittedName>
        <fullName evidence="5">6814_t:CDS:1</fullName>
    </submittedName>
</protein>
<feature type="region of interest" description="Disordered" evidence="1">
    <location>
        <begin position="167"/>
        <end position="204"/>
    </location>
</feature>
<sequence>MIKIIDIILAVSILLSAISGTLSYSSGSKVCSVDQKTLEGVSNQPMGKSVNTLGYSFSKNLKYKASGDSLNIKIQGSEEFNGLLIWALDSDGKNQGTFELPSGDYKFVTGCDSVVTHSNPGTKGKSVTIKWTPPKKDVGDITINAAIVVTFKGFEIIKTTVKSSSSKSTSKAKSTTSKSPSSAAPTLTANISPSITSSPSVTKSDNSQLSASPLLLLLLLILTTLISINF</sequence>
<keyword evidence="6" id="KW-1185">Reference proteome</keyword>
<dbReference type="CDD" id="cd08544">
    <property type="entry name" value="Reeler"/>
    <property type="match status" value="1"/>
</dbReference>
<keyword evidence="3" id="KW-0732">Signal</keyword>
<dbReference type="InterPro" id="IPR042307">
    <property type="entry name" value="Reeler_sf"/>
</dbReference>